<dbReference type="EMBL" id="SOCP01000010">
    <property type="protein sequence ID" value="TDV46860.1"/>
    <property type="molecule type" value="Genomic_DNA"/>
</dbReference>
<evidence type="ECO:0000313" key="2">
    <source>
        <dbReference type="Proteomes" id="UP000294927"/>
    </source>
</evidence>
<reference evidence="1 2" key="1">
    <citation type="submission" date="2019-03" db="EMBL/GenBank/DDBJ databases">
        <title>Genomic Encyclopedia of Archaeal and Bacterial Type Strains, Phase II (KMG-II): from individual species to whole genera.</title>
        <authorList>
            <person name="Goeker M."/>
        </authorList>
    </citation>
    <scope>NUCLEOTIDE SEQUENCE [LARGE SCALE GENOMIC DNA]</scope>
    <source>
        <strain evidence="1 2">DSM 45499</strain>
    </source>
</reference>
<dbReference type="Proteomes" id="UP000294927">
    <property type="component" value="Unassembled WGS sequence"/>
</dbReference>
<proteinExistence type="predicted"/>
<organism evidence="1 2">
    <name type="scientific">Actinophytocola oryzae</name>
    <dbReference type="NCBI Taxonomy" id="502181"/>
    <lineage>
        <taxon>Bacteria</taxon>
        <taxon>Bacillati</taxon>
        <taxon>Actinomycetota</taxon>
        <taxon>Actinomycetes</taxon>
        <taxon>Pseudonocardiales</taxon>
        <taxon>Pseudonocardiaceae</taxon>
    </lineage>
</organism>
<evidence type="ECO:0000313" key="1">
    <source>
        <dbReference type="EMBL" id="TDV46860.1"/>
    </source>
</evidence>
<accession>A0A4R7VCN1</accession>
<gene>
    <name evidence="1" type="ORF">CLV71_11040</name>
</gene>
<comment type="caution">
    <text evidence="1">The sequence shown here is derived from an EMBL/GenBank/DDBJ whole genome shotgun (WGS) entry which is preliminary data.</text>
</comment>
<protein>
    <submittedName>
        <fullName evidence="1">Uncharacterized protein</fullName>
    </submittedName>
</protein>
<dbReference type="AlphaFoldDB" id="A0A4R7VCN1"/>
<name>A0A4R7VCN1_9PSEU</name>
<keyword evidence="2" id="KW-1185">Reference proteome</keyword>
<dbReference type="RefSeq" id="WP_166664253.1">
    <property type="nucleotide sequence ID" value="NZ_SOCP01000010.1"/>
</dbReference>
<sequence>MVEMLSTFIESLTEEEALELTLELNRRREKLDLLEERAVARLAELRRSAA</sequence>